<feature type="chain" id="PRO_5043938039" evidence="2">
    <location>
        <begin position="23"/>
        <end position="218"/>
    </location>
</feature>
<evidence type="ECO:0000313" key="3">
    <source>
        <dbReference type="EMBL" id="ANJ08871.1"/>
    </source>
</evidence>
<gene>
    <name evidence="3" type="ORF">Spa2297_19010</name>
</gene>
<dbReference type="KEGG" id="spav:Spa2297_19010"/>
<accession>A0A191V1H7</accession>
<feature type="compositionally biased region" description="Polar residues" evidence="1">
    <location>
        <begin position="46"/>
        <end position="55"/>
    </location>
</feature>
<dbReference type="RefSeq" id="WP_064729232.1">
    <property type="nucleotide sequence ID" value="NZ_BMRX01000009.1"/>
</dbReference>
<protein>
    <submittedName>
        <fullName evidence="3">Uncharacterized protein</fullName>
    </submittedName>
</protein>
<proteinExistence type="predicted"/>
<dbReference type="AlphaFoldDB" id="A0A191V1H7"/>
<dbReference type="Proteomes" id="UP000078468">
    <property type="component" value="Chromosome"/>
</dbReference>
<dbReference type="EMBL" id="CP015866">
    <property type="protein sequence ID" value="ANJ08871.1"/>
    <property type="molecule type" value="Genomic_DNA"/>
</dbReference>
<organism evidence="3 4">
    <name type="scientific">Streptomyces parvulus</name>
    <dbReference type="NCBI Taxonomy" id="146923"/>
    <lineage>
        <taxon>Bacteria</taxon>
        <taxon>Bacillati</taxon>
        <taxon>Actinomycetota</taxon>
        <taxon>Actinomycetes</taxon>
        <taxon>Kitasatosporales</taxon>
        <taxon>Streptomycetaceae</taxon>
        <taxon>Streptomyces</taxon>
    </lineage>
</organism>
<feature type="signal peptide" evidence="2">
    <location>
        <begin position="1"/>
        <end position="22"/>
    </location>
</feature>
<dbReference type="GeneID" id="91306980"/>
<name>A0A191V1H7_9ACTN</name>
<evidence type="ECO:0000313" key="4">
    <source>
        <dbReference type="Proteomes" id="UP000078468"/>
    </source>
</evidence>
<evidence type="ECO:0000256" key="1">
    <source>
        <dbReference type="SAM" id="MobiDB-lite"/>
    </source>
</evidence>
<sequence length="218" mass="22969">MKRRSLPVAAALAASAALLLTACGSSDDSSKANDEIPGADTAESGAASTPSTPSGDTPARPDMKLPGDVKETFEGWKTGDPLEDAALADAGRSQTAVTYAVTQGDPDVPALSFYQAKTALAGSQDWVKGIVDAGLTYSGSVRYYAPNINVFDKESAGVVYCADESGAYNKNRKTNKVDKAPATDQSYVLYSTRLEKNGEGVWQTTKLESERGNKKCIR</sequence>
<reference evidence="3 4" key="1">
    <citation type="submission" date="2016-05" db="EMBL/GenBank/DDBJ databases">
        <title>Non-Contiguous Finished Genome Sequence of Streptomyces parvulus 2297 Integrated Site-Specifically with Actinophage R4.</title>
        <authorList>
            <person name="Nishizawa T."/>
            <person name="Miura T."/>
            <person name="Harada C."/>
            <person name="Guo Y."/>
            <person name="Narisawa K."/>
            <person name="Ohta H."/>
            <person name="Takahashi H."/>
            <person name="Shirai M."/>
        </authorList>
    </citation>
    <scope>NUCLEOTIDE SEQUENCE [LARGE SCALE GENOMIC DNA]</scope>
    <source>
        <strain evidence="3 4">2297</strain>
    </source>
</reference>
<dbReference type="PROSITE" id="PS51257">
    <property type="entry name" value="PROKAR_LIPOPROTEIN"/>
    <property type="match status" value="1"/>
</dbReference>
<evidence type="ECO:0000256" key="2">
    <source>
        <dbReference type="SAM" id="SignalP"/>
    </source>
</evidence>
<keyword evidence="2" id="KW-0732">Signal</keyword>
<feature type="region of interest" description="Disordered" evidence="1">
    <location>
        <begin position="24"/>
        <end position="67"/>
    </location>
</feature>